<evidence type="ECO:0000256" key="3">
    <source>
        <dbReference type="ARBA" id="ARBA00022777"/>
    </source>
</evidence>
<dbReference type="Pfam" id="PF03770">
    <property type="entry name" value="IPK"/>
    <property type="match status" value="1"/>
</dbReference>
<protein>
    <recommendedName>
        <fullName evidence="4">Kinase</fullName>
        <ecNumber evidence="4">2.7.-.-</ecNumber>
    </recommendedName>
</protein>
<dbReference type="InterPro" id="IPR038286">
    <property type="entry name" value="IPK_sf"/>
</dbReference>
<dbReference type="PANTHER" id="PTHR12400">
    <property type="entry name" value="INOSITOL POLYPHOSPHATE KINASE"/>
    <property type="match status" value="1"/>
</dbReference>
<sequence length="349" mass="40265">MVDLRPLTQKVYTCRLYGVVEVTVDDSHEGTNLIAYPTKNFKQFVCHSPGSGGEGAESSEDSDNVESIKKGRSKRRDELSKKNRNRVHLKHTDFEADHRCDNYYDKHTDKSSRTVGHNTWSLGVHKREIAKMRKNKKHKFYKFILLENVASKFVYPCVLDLKMGTRVHGDDVSEEKRERHMAKCAATTSSTLGVRLCGMQVYQVDTGRYHCRNKYYGRGLTVDGVKKCFYEFLHNGERLRVELISAIINRLLEMKMMLEKKHSYRFYSSSLLVIYKGEETTSEPQMASVGARCRKDCEPNLDVRMIDFAHSTHKGFRGDHTVHSGPDTSYLYGLSNLIRLLMEIQEEQE</sequence>
<keyword evidence="2 4" id="KW-0808">Transferase</keyword>
<evidence type="ECO:0000256" key="5">
    <source>
        <dbReference type="SAM" id="MobiDB-lite"/>
    </source>
</evidence>
<evidence type="ECO:0000313" key="6">
    <source>
        <dbReference type="Proteomes" id="UP000694865"/>
    </source>
</evidence>
<keyword evidence="3 4" id="KW-0418">Kinase</keyword>
<evidence type="ECO:0000256" key="2">
    <source>
        <dbReference type="ARBA" id="ARBA00022679"/>
    </source>
</evidence>
<dbReference type="Gene3D" id="3.30.470.160">
    <property type="entry name" value="Inositol polyphosphate kinase"/>
    <property type="match status" value="1"/>
</dbReference>
<name>A0ABM0GZE9_SACKO</name>
<dbReference type="GeneID" id="100374199"/>
<accession>A0ABM0GZE9</accession>
<dbReference type="PANTHER" id="PTHR12400:SF21">
    <property type="entry name" value="KINASE"/>
    <property type="match status" value="1"/>
</dbReference>
<dbReference type="InterPro" id="IPR005522">
    <property type="entry name" value="IPK"/>
</dbReference>
<proteinExistence type="inferred from homology"/>
<evidence type="ECO:0000256" key="1">
    <source>
        <dbReference type="ARBA" id="ARBA00007374"/>
    </source>
</evidence>
<dbReference type="Proteomes" id="UP000694865">
    <property type="component" value="Unplaced"/>
</dbReference>
<reference evidence="7" key="1">
    <citation type="submission" date="2025-08" db="UniProtKB">
        <authorList>
            <consortium name="RefSeq"/>
        </authorList>
    </citation>
    <scope>IDENTIFICATION</scope>
    <source>
        <tissue evidence="7">Testes</tissue>
    </source>
</reference>
<dbReference type="EC" id="2.7.-.-" evidence="4"/>
<evidence type="ECO:0000313" key="7">
    <source>
        <dbReference type="RefSeq" id="XP_002740788.1"/>
    </source>
</evidence>
<gene>
    <name evidence="7" type="primary">LOC100374199</name>
</gene>
<organism evidence="6 7">
    <name type="scientific">Saccoglossus kowalevskii</name>
    <name type="common">Acorn worm</name>
    <dbReference type="NCBI Taxonomy" id="10224"/>
    <lineage>
        <taxon>Eukaryota</taxon>
        <taxon>Metazoa</taxon>
        <taxon>Hemichordata</taxon>
        <taxon>Enteropneusta</taxon>
        <taxon>Harrimaniidae</taxon>
        <taxon>Saccoglossus</taxon>
    </lineage>
</organism>
<evidence type="ECO:0000256" key="4">
    <source>
        <dbReference type="RuleBase" id="RU363090"/>
    </source>
</evidence>
<dbReference type="SUPFAM" id="SSF56104">
    <property type="entry name" value="SAICAR synthase-like"/>
    <property type="match status" value="1"/>
</dbReference>
<feature type="region of interest" description="Disordered" evidence="5">
    <location>
        <begin position="47"/>
        <end position="86"/>
    </location>
</feature>
<keyword evidence="6" id="KW-1185">Reference proteome</keyword>
<comment type="similarity">
    <text evidence="1 4">Belongs to the inositol phosphokinase (IPK) family.</text>
</comment>
<dbReference type="RefSeq" id="XP_002740788.1">
    <property type="nucleotide sequence ID" value="XM_002740742.1"/>
</dbReference>